<evidence type="ECO:0000313" key="4">
    <source>
        <dbReference type="EMBL" id="KAL1495908.1"/>
    </source>
</evidence>
<evidence type="ECO:0000259" key="3">
    <source>
        <dbReference type="PROSITE" id="PS50003"/>
    </source>
</evidence>
<dbReference type="PANTHER" id="PTHR22902">
    <property type="entry name" value="SESQUIPEDALIAN"/>
    <property type="match status" value="1"/>
</dbReference>
<dbReference type="GO" id="GO:0001881">
    <property type="term" value="P:receptor recycling"/>
    <property type="evidence" value="ECO:0007669"/>
    <property type="project" value="TreeGrafter"/>
</dbReference>
<dbReference type="PANTHER" id="PTHR22902:SF27">
    <property type="entry name" value="PLECKSTRIN HOMOLOGY DOMAIN-CONTAINING FAMILY A MEMBER 3"/>
    <property type="match status" value="1"/>
</dbReference>
<dbReference type="GO" id="GO:0005769">
    <property type="term" value="C:early endosome"/>
    <property type="evidence" value="ECO:0007669"/>
    <property type="project" value="TreeGrafter"/>
</dbReference>
<feature type="region of interest" description="Disordered" evidence="2">
    <location>
        <begin position="318"/>
        <end position="343"/>
    </location>
</feature>
<dbReference type="GO" id="GO:0005802">
    <property type="term" value="C:trans-Golgi network"/>
    <property type="evidence" value="ECO:0007669"/>
    <property type="project" value="TreeGrafter"/>
</dbReference>
<name>A0AB34IDL1_PRYPA</name>
<accession>A0AB34IDL1</accession>
<feature type="compositionally biased region" description="Low complexity" evidence="2">
    <location>
        <begin position="131"/>
        <end position="173"/>
    </location>
</feature>
<feature type="domain" description="PH" evidence="3">
    <location>
        <begin position="343"/>
        <end position="447"/>
    </location>
</feature>
<proteinExistence type="predicted"/>
<dbReference type="SMART" id="SM00233">
    <property type="entry name" value="PH"/>
    <property type="match status" value="3"/>
</dbReference>
<dbReference type="Pfam" id="PF00169">
    <property type="entry name" value="PH"/>
    <property type="match status" value="2"/>
</dbReference>
<dbReference type="Proteomes" id="UP001515480">
    <property type="component" value="Unassembled WGS sequence"/>
</dbReference>
<dbReference type="InterPro" id="IPR011993">
    <property type="entry name" value="PH-like_dom_sf"/>
</dbReference>
<feature type="domain" description="PH" evidence="3">
    <location>
        <begin position="183"/>
        <end position="313"/>
    </location>
</feature>
<keyword evidence="1" id="KW-0597">Phosphoprotein</keyword>
<dbReference type="AlphaFoldDB" id="A0AB34IDL1"/>
<feature type="domain" description="PH" evidence="3">
    <location>
        <begin position="1"/>
        <end position="97"/>
    </location>
</feature>
<dbReference type="InterPro" id="IPR001849">
    <property type="entry name" value="PH_domain"/>
</dbReference>
<feature type="region of interest" description="Disordered" evidence="2">
    <location>
        <begin position="520"/>
        <end position="544"/>
    </location>
</feature>
<dbReference type="GO" id="GO:0007032">
    <property type="term" value="P:endosome organization"/>
    <property type="evidence" value="ECO:0007669"/>
    <property type="project" value="TreeGrafter"/>
</dbReference>
<feature type="compositionally biased region" description="Polar residues" evidence="2">
    <location>
        <begin position="475"/>
        <end position="485"/>
    </location>
</feature>
<evidence type="ECO:0000313" key="5">
    <source>
        <dbReference type="Proteomes" id="UP001515480"/>
    </source>
</evidence>
<comment type="caution">
    <text evidence="4">The sequence shown here is derived from an EMBL/GenBank/DDBJ whole genome shotgun (WGS) entry which is preliminary data.</text>
</comment>
<dbReference type="Gene3D" id="2.30.29.30">
    <property type="entry name" value="Pleckstrin-homology domain (PH domain)/Phosphotyrosine-binding domain (PTB)"/>
    <property type="match status" value="2"/>
</dbReference>
<keyword evidence="5" id="KW-1185">Reference proteome</keyword>
<sequence length="735" mass="79167">MEGFLLKLRKKGLTSWQRRYFVLDGDVVYYYQDRPRANKGPGEDAERGSIKMRGALVDITSSKHFGILDSSGRRWQLQAKTAAECDEWVHALTAAAGAPCEVAAALPPEQQREKLKLPLIRAHEPSSEARASSTPSLSASTPALSASTPALSTTAPSLSATTPSLSTTAPSLSVELSPRGACSEEVSGYLARAAGLNKAQLKLRKERWFEISGAVLKQMEGPPSAPSGAPRSRRLSASFVPGVRRRSSSKPIEEIPLQGLLVQELVNDDSKVGIVLLGDDRPGGRTRKSPLVLFAEHRTAAEVWLRALQRASGGLVLSEDDESRVSERSADPSTPRESVSSRQTGASGVLAVLGTLDSGGVKSSGVVRSWQLRWVTLSEAALQLYERRHDDAPASLCYLSDFKHVSPVPQMGEACFEVGIGGALFTFKAASADQMSLWIAAVLEATLLASALDVEPAAPPPIPKLMKRRSSVRSSLITAAPNTSSDAERTSASERTLAQPTVPLLRRLLCPCWVAKPPRGAEMPRPSEKQVQVTPAQPPVKLEGHTDLPVSTVVEVAIYQITKKKGQLKWKCDLHLRGTSLKLKASNAWAAYSLKVKIDQKHEPLLRAYAASLSEIYQCHERRLQRRGQGAFAISSEQFLMLVHYLPMIPSTAKYLNLGQFLAKPAAKDFIFLQPLLNCRQPTAAKAAFFSALPNIKNTLSSITSPTPLSSSSALKIVDSVADAMDKAASAGGGV</sequence>
<organism evidence="4 5">
    <name type="scientific">Prymnesium parvum</name>
    <name type="common">Toxic golden alga</name>
    <dbReference type="NCBI Taxonomy" id="97485"/>
    <lineage>
        <taxon>Eukaryota</taxon>
        <taxon>Haptista</taxon>
        <taxon>Haptophyta</taxon>
        <taxon>Prymnesiophyceae</taxon>
        <taxon>Prymnesiales</taxon>
        <taxon>Prymnesiaceae</taxon>
        <taxon>Prymnesium</taxon>
    </lineage>
</organism>
<dbReference type="SUPFAM" id="SSF50729">
    <property type="entry name" value="PH domain-like"/>
    <property type="match status" value="3"/>
</dbReference>
<dbReference type="GO" id="GO:0005829">
    <property type="term" value="C:cytosol"/>
    <property type="evidence" value="ECO:0007669"/>
    <property type="project" value="GOC"/>
</dbReference>
<dbReference type="GO" id="GO:0042147">
    <property type="term" value="P:retrograde transport, endosome to Golgi"/>
    <property type="evidence" value="ECO:0007669"/>
    <property type="project" value="TreeGrafter"/>
</dbReference>
<evidence type="ECO:0000256" key="2">
    <source>
        <dbReference type="SAM" id="MobiDB-lite"/>
    </source>
</evidence>
<dbReference type="GO" id="GO:0055037">
    <property type="term" value="C:recycling endosome"/>
    <property type="evidence" value="ECO:0007669"/>
    <property type="project" value="TreeGrafter"/>
</dbReference>
<feature type="region of interest" description="Disordered" evidence="2">
    <location>
        <begin position="475"/>
        <end position="496"/>
    </location>
</feature>
<protein>
    <recommendedName>
        <fullName evidence="3">PH domain-containing protein</fullName>
    </recommendedName>
</protein>
<gene>
    <name evidence="4" type="ORF">AB1Y20_014551</name>
</gene>
<dbReference type="InterPro" id="IPR045188">
    <property type="entry name" value="Boi1/Boi2-like"/>
</dbReference>
<evidence type="ECO:0000256" key="1">
    <source>
        <dbReference type="ARBA" id="ARBA00022553"/>
    </source>
</evidence>
<feature type="region of interest" description="Disordered" evidence="2">
    <location>
        <begin position="123"/>
        <end position="176"/>
    </location>
</feature>
<reference evidence="4 5" key="1">
    <citation type="journal article" date="2024" name="Science">
        <title>Giant polyketide synthase enzymes in the biosynthesis of giant marine polyether toxins.</title>
        <authorList>
            <person name="Fallon T.R."/>
            <person name="Shende V.V."/>
            <person name="Wierzbicki I.H."/>
            <person name="Pendleton A.L."/>
            <person name="Watervoot N.F."/>
            <person name="Auber R.P."/>
            <person name="Gonzalez D.J."/>
            <person name="Wisecaver J.H."/>
            <person name="Moore B.S."/>
        </authorList>
    </citation>
    <scope>NUCLEOTIDE SEQUENCE [LARGE SCALE GENOMIC DNA]</scope>
    <source>
        <strain evidence="4 5">12B1</strain>
    </source>
</reference>
<dbReference type="CDD" id="cd00821">
    <property type="entry name" value="PH"/>
    <property type="match status" value="2"/>
</dbReference>
<dbReference type="EMBL" id="JBGBPQ010000030">
    <property type="protein sequence ID" value="KAL1495908.1"/>
    <property type="molecule type" value="Genomic_DNA"/>
</dbReference>
<dbReference type="PROSITE" id="PS50003">
    <property type="entry name" value="PH_DOMAIN"/>
    <property type="match status" value="3"/>
</dbReference>
<feature type="compositionally biased region" description="Polar residues" evidence="2">
    <location>
        <begin position="331"/>
        <end position="343"/>
    </location>
</feature>